<feature type="transmembrane region" description="Helical" evidence="1">
    <location>
        <begin position="20"/>
        <end position="40"/>
    </location>
</feature>
<organism evidence="2 3">
    <name type="scientific">Streptomyces massasporeus</name>
    <dbReference type="NCBI Taxonomy" id="67324"/>
    <lineage>
        <taxon>Bacteria</taxon>
        <taxon>Bacillati</taxon>
        <taxon>Actinomycetota</taxon>
        <taxon>Actinomycetes</taxon>
        <taxon>Kitasatosporales</taxon>
        <taxon>Streptomycetaceae</taxon>
        <taxon>Streptomyces</taxon>
    </lineage>
</organism>
<proteinExistence type="predicted"/>
<keyword evidence="1" id="KW-0472">Membrane</keyword>
<keyword evidence="1" id="KW-1133">Transmembrane helix</keyword>
<dbReference type="Proteomes" id="UP001601288">
    <property type="component" value="Unassembled WGS sequence"/>
</dbReference>
<dbReference type="NCBIfam" id="NF038065">
    <property type="entry name" value="Pr6Pr"/>
    <property type="match status" value="1"/>
</dbReference>
<sequence length="197" mass="21000">MLTLGVICQFIQRTDPTPSLLYFTVDSAILAATLLTWQLVRGTSNSAWGDRVRGAAVVGVVLSSLIYMTVIAPSSPSGTWFGAHDDAWARSATLRLHGGAPILVVAEFLLAPYALPATWREATLLAWWPAAYLTVVGTLAWSGAATMPYLFLRPSQFGAAAVAAAVAVLYAIVVALGVALTATHHAVRRHHHTRGIR</sequence>
<protein>
    <submittedName>
        <fullName evidence="2">Pr6Pr family membrane protein</fullName>
    </submittedName>
</protein>
<evidence type="ECO:0000313" key="3">
    <source>
        <dbReference type="Proteomes" id="UP001601288"/>
    </source>
</evidence>
<feature type="transmembrane region" description="Helical" evidence="1">
    <location>
        <begin position="157"/>
        <end position="180"/>
    </location>
</feature>
<keyword evidence="1" id="KW-0812">Transmembrane</keyword>
<reference evidence="2 3" key="1">
    <citation type="submission" date="2024-10" db="EMBL/GenBank/DDBJ databases">
        <title>The Natural Products Discovery Center: Release of the First 8490 Sequenced Strains for Exploring Actinobacteria Biosynthetic Diversity.</title>
        <authorList>
            <person name="Kalkreuter E."/>
            <person name="Kautsar S.A."/>
            <person name="Yang D."/>
            <person name="Bader C.D."/>
            <person name="Teijaro C.N."/>
            <person name="Fluegel L."/>
            <person name="Davis C.M."/>
            <person name="Simpson J.R."/>
            <person name="Lauterbach L."/>
            <person name="Steele A.D."/>
            <person name="Gui C."/>
            <person name="Meng S."/>
            <person name="Li G."/>
            <person name="Viehrig K."/>
            <person name="Ye F."/>
            <person name="Su P."/>
            <person name="Kiefer A.F."/>
            <person name="Nichols A."/>
            <person name="Cepeda A.J."/>
            <person name="Yan W."/>
            <person name="Fan B."/>
            <person name="Jiang Y."/>
            <person name="Adhikari A."/>
            <person name="Zheng C.-J."/>
            <person name="Schuster L."/>
            <person name="Cowan T.M."/>
            <person name="Smanski M.J."/>
            <person name="Chevrette M.G."/>
            <person name="De Carvalho L.P.S."/>
            <person name="Shen B."/>
        </authorList>
    </citation>
    <scope>NUCLEOTIDE SEQUENCE [LARGE SCALE GENOMIC DNA]</scope>
    <source>
        <strain evidence="2 3">NPDC007066</strain>
    </source>
</reference>
<dbReference type="InterPro" id="IPR049713">
    <property type="entry name" value="Pr6Pr-like"/>
</dbReference>
<evidence type="ECO:0000256" key="1">
    <source>
        <dbReference type="SAM" id="Phobius"/>
    </source>
</evidence>
<dbReference type="EMBL" id="JBIAFP010000018">
    <property type="protein sequence ID" value="MFE9228421.1"/>
    <property type="molecule type" value="Genomic_DNA"/>
</dbReference>
<name>A0ABW6LJ20_9ACTN</name>
<accession>A0ABW6LJ20</accession>
<feature type="transmembrane region" description="Helical" evidence="1">
    <location>
        <begin position="127"/>
        <end position="151"/>
    </location>
</feature>
<feature type="transmembrane region" description="Helical" evidence="1">
    <location>
        <begin position="94"/>
        <end position="115"/>
    </location>
</feature>
<feature type="transmembrane region" description="Helical" evidence="1">
    <location>
        <begin position="52"/>
        <end position="74"/>
    </location>
</feature>
<dbReference type="RefSeq" id="WP_358283206.1">
    <property type="nucleotide sequence ID" value="NZ_JBEYGJ010000015.1"/>
</dbReference>
<evidence type="ECO:0000313" key="2">
    <source>
        <dbReference type="EMBL" id="MFE9228421.1"/>
    </source>
</evidence>
<keyword evidence="3" id="KW-1185">Reference proteome</keyword>
<gene>
    <name evidence="2" type="ORF">ACFYM3_28100</name>
</gene>
<comment type="caution">
    <text evidence="2">The sequence shown here is derived from an EMBL/GenBank/DDBJ whole genome shotgun (WGS) entry which is preliminary data.</text>
</comment>